<feature type="domain" description="MADF" evidence="2">
    <location>
        <begin position="49"/>
        <end position="92"/>
    </location>
</feature>
<evidence type="ECO:0000256" key="1">
    <source>
        <dbReference type="SAM" id="MobiDB-lite"/>
    </source>
</evidence>
<organism evidence="3 4">
    <name type="scientific">Chilo suppressalis</name>
    <name type="common">Asiatic rice borer moth</name>
    <dbReference type="NCBI Taxonomy" id="168631"/>
    <lineage>
        <taxon>Eukaryota</taxon>
        <taxon>Metazoa</taxon>
        <taxon>Ecdysozoa</taxon>
        <taxon>Arthropoda</taxon>
        <taxon>Hexapoda</taxon>
        <taxon>Insecta</taxon>
        <taxon>Pterygota</taxon>
        <taxon>Neoptera</taxon>
        <taxon>Endopterygota</taxon>
        <taxon>Lepidoptera</taxon>
        <taxon>Glossata</taxon>
        <taxon>Ditrysia</taxon>
        <taxon>Pyraloidea</taxon>
        <taxon>Crambidae</taxon>
        <taxon>Crambinae</taxon>
        <taxon>Chilo</taxon>
    </lineage>
</organism>
<proteinExistence type="predicted"/>
<name>A0ABN8L903_CHISP</name>
<dbReference type="Proteomes" id="UP001153292">
    <property type="component" value="Chromosome 3"/>
</dbReference>
<protein>
    <recommendedName>
        <fullName evidence="2">MADF domain-containing protein</fullName>
    </recommendedName>
</protein>
<keyword evidence="4" id="KW-1185">Reference proteome</keyword>
<reference evidence="3" key="1">
    <citation type="submission" date="2021-12" db="EMBL/GenBank/DDBJ databases">
        <authorList>
            <person name="King R."/>
        </authorList>
    </citation>
    <scope>NUCLEOTIDE SEQUENCE</scope>
</reference>
<sequence length="288" mass="33427">MLTEKIHHSIRAAKDITRIPKQYLHWKTVTGKQNENYLNTGVRLLEFSKVAKAEWKKLRDSHRDSLKRSRSKSEQGAEAINNWKYAKLMRFLLPYMKNRKRSIYTAMSVTENSETVHSPSSEPQMQDSDNSNQSWQLTENQNIGPNDLSSNNTNASKSRKLDKIDIIEMMREIVEHHNSPCEERHQRKKPETQKTTRDKHPLDSFFDSMCTTTKQFPSWLQISVKRKIFTIVSEAEDTFENLNYDSSSWNYNDNTNTTAGTASTIPCETESKPIIQDNQCIPPQQSPQ</sequence>
<dbReference type="Pfam" id="PF10545">
    <property type="entry name" value="MADF_DNA_bdg"/>
    <property type="match status" value="1"/>
</dbReference>
<evidence type="ECO:0000259" key="2">
    <source>
        <dbReference type="Pfam" id="PF10545"/>
    </source>
</evidence>
<evidence type="ECO:0000313" key="4">
    <source>
        <dbReference type="Proteomes" id="UP001153292"/>
    </source>
</evidence>
<feature type="compositionally biased region" description="Polar residues" evidence="1">
    <location>
        <begin position="114"/>
        <end position="156"/>
    </location>
</feature>
<evidence type="ECO:0000313" key="3">
    <source>
        <dbReference type="EMBL" id="CAH2988478.1"/>
    </source>
</evidence>
<accession>A0ABN8L903</accession>
<feature type="region of interest" description="Disordered" evidence="1">
    <location>
        <begin position="114"/>
        <end position="162"/>
    </location>
</feature>
<dbReference type="InterPro" id="IPR006578">
    <property type="entry name" value="MADF-dom"/>
</dbReference>
<dbReference type="EMBL" id="OU963896">
    <property type="protein sequence ID" value="CAH2988478.1"/>
    <property type="molecule type" value="Genomic_DNA"/>
</dbReference>
<feature type="region of interest" description="Disordered" evidence="1">
    <location>
        <begin position="176"/>
        <end position="201"/>
    </location>
</feature>
<gene>
    <name evidence="3" type="ORF">CHILSU_LOCUS7948</name>
</gene>